<evidence type="ECO:0000313" key="3">
    <source>
        <dbReference type="EMBL" id="MBY5959791.1"/>
    </source>
</evidence>
<feature type="domain" description="YbhG-like alpha-helical hairpin" evidence="2">
    <location>
        <begin position="75"/>
        <end position="187"/>
    </location>
</feature>
<dbReference type="PANTHER" id="PTHR30438">
    <property type="entry name" value="36 KDA ANTIGEN-RELATED"/>
    <property type="match status" value="1"/>
</dbReference>
<dbReference type="PANTHER" id="PTHR30438:SF2">
    <property type="entry name" value="MEMBRANE PROTEIN"/>
    <property type="match status" value="1"/>
</dbReference>
<feature type="coiled-coil region" evidence="1">
    <location>
        <begin position="96"/>
        <end position="123"/>
    </location>
</feature>
<dbReference type="GO" id="GO:0005886">
    <property type="term" value="C:plasma membrane"/>
    <property type="evidence" value="ECO:0007669"/>
    <property type="project" value="TreeGrafter"/>
</dbReference>
<comment type="caution">
    <text evidence="3">The sequence shown here is derived from an EMBL/GenBank/DDBJ whole genome shotgun (WGS) entry which is preliminary data.</text>
</comment>
<dbReference type="RefSeq" id="WP_222581329.1">
    <property type="nucleotide sequence ID" value="NZ_JAHVHU010000018.1"/>
</dbReference>
<evidence type="ECO:0000259" key="2">
    <source>
        <dbReference type="Pfam" id="PF25881"/>
    </source>
</evidence>
<name>A0A953HZW3_9BACT</name>
<reference evidence="3" key="1">
    <citation type="submission" date="2021-06" db="EMBL/GenBank/DDBJ databases">
        <title>44 bacteria genomes isolated from Dapeng, Shenzhen.</title>
        <authorList>
            <person name="Zheng W."/>
            <person name="Yu S."/>
            <person name="Huang Y."/>
        </authorList>
    </citation>
    <scope>NUCLEOTIDE SEQUENCE</scope>
    <source>
        <strain evidence="3">DP5N28-2</strain>
    </source>
</reference>
<dbReference type="Pfam" id="PF25881">
    <property type="entry name" value="HH_YBHG"/>
    <property type="match status" value="1"/>
</dbReference>
<keyword evidence="4" id="KW-1185">Reference proteome</keyword>
<accession>A0A953HZW3</accession>
<organism evidence="3 4">
    <name type="scientific">Membranihabitans marinus</name>
    <dbReference type="NCBI Taxonomy" id="1227546"/>
    <lineage>
        <taxon>Bacteria</taxon>
        <taxon>Pseudomonadati</taxon>
        <taxon>Bacteroidota</taxon>
        <taxon>Saprospiria</taxon>
        <taxon>Saprospirales</taxon>
        <taxon>Saprospiraceae</taxon>
        <taxon>Membranihabitans</taxon>
    </lineage>
</organism>
<dbReference type="Gene3D" id="1.10.287.470">
    <property type="entry name" value="Helix hairpin bin"/>
    <property type="match status" value="2"/>
</dbReference>
<sequence length="320" mass="35774">MKAIKNILIGLIAAATITSCVTEEPITPYRGKVKFETISVSSKLGGRIQTIYVEEGQQVHQGDTLAYIDLPEVSAKMRQADGAIRAARGQLNLANNGATKEQLNQISSQIQSARAQLDFAQESFHRMQAMFQDSLISHQQFDEIKMKRNMAQAQVDALVAKQNEVMKGARLEQIDQAKGQLDRAIGARDEVLSASHEKYIIAPRDMSIETISLQEGELLTPGYALFNGYEKNSVYFRFTVPESKVYDFEAGNPLTLVNPYTNQEIEGHIATIKQLPRYADITSTSPLYQLSESIYELKVIPPAVQPDQKWYMNATILIKE</sequence>
<dbReference type="Proteomes" id="UP000753961">
    <property type="component" value="Unassembled WGS sequence"/>
</dbReference>
<proteinExistence type="predicted"/>
<dbReference type="Gene3D" id="2.40.30.170">
    <property type="match status" value="1"/>
</dbReference>
<gene>
    <name evidence="3" type="ORF">KUV50_16675</name>
</gene>
<protein>
    <submittedName>
        <fullName evidence="3">Efflux RND transporter periplasmic adaptor subunit</fullName>
    </submittedName>
</protein>
<dbReference type="Gene3D" id="2.40.50.100">
    <property type="match status" value="2"/>
</dbReference>
<keyword evidence="1" id="KW-0175">Coiled coil</keyword>
<evidence type="ECO:0000256" key="1">
    <source>
        <dbReference type="SAM" id="Coils"/>
    </source>
</evidence>
<dbReference type="InterPro" id="IPR059052">
    <property type="entry name" value="HH_YbhG-like"/>
</dbReference>
<dbReference type="PROSITE" id="PS51257">
    <property type="entry name" value="PROKAR_LIPOPROTEIN"/>
    <property type="match status" value="1"/>
</dbReference>
<evidence type="ECO:0000313" key="4">
    <source>
        <dbReference type="Proteomes" id="UP000753961"/>
    </source>
</evidence>
<dbReference type="SUPFAM" id="SSF111369">
    <property type="entry name" value="HlyD-like secretion proteins"/>
    <property type="match status" value="2"/>
</dbReference>
<dbReference type="EMBL" id="JAHVHU010000018">
    <property type="protein sequence ID" value="MBY5959791.1"/>
    <property type="molecule type" value="Genomic_DNA"/>
</dbReference>
<dbReference type="AlphaFoldDB" id="A0A953HZW3"/>